<dbReference type="Pfam" id="PF22563">
    <property type="entry name" value="iREC"/>
    <property type="match status" value="1"/>
</dbReference>
<dbReference type="InterPro" id="IPR054592">
    <property type="entry name" value="iREC"/>
</dbReference>
<dbReference type="AlphaFoldDB" id="A0A1W1BW37"/>
<dbReference type="EMBL" id="FPHG01000033">
    <property type="protein sequence ID" value="SFV57818.1"/>
    <property type="molecule type" value="Genomic_DNA"/>
</dbReference>
<accession>A0A1W1BW37</accession>
<name>A0A1W1BW37_9ZZZZ</name>
<gene>
    <name evidence="2" type="ORF">MNB_SV-9-707</name>
</gene>
<dbReference type="SUPFAM" id="SSF52172">
    <property type="entry name" value="CheY-like"/>
    <property type="match status" value="1"/>
</dbReference>
<evidence type="ECO:0000313" key="2">
    <source>
        <dbReference type="EMBL" id="SFV57818.1"/>
    </source>
</evidence>
<sequence length="519" mass="61100">MKNSLLIHHNNVAPLNFIDKKIKFNLINGDLDKYITDNIIPQIKNINPSILYIKDNLSSNYLELYGLYLSYHIRLSKELNDKRYIPIVILSDLDGYILNKLNSIGHILFTKNIFITQNSKESIGKFNKLKLKNLTSKEYQNSFLNLINIEPPENSTSHNIANEWAIYRWAEFLKVESKSIQSNNNKINSMLYFKYLLAKNPIKKDRAIGCKRVKNSGKILYIDDEWKNGWSDIFESYFNKSSNIDFETFEYEFKDKNIFQVGIDIQKMVEECNPDLVILDLRLIENDHRNINREDISNYTGIKILEDIKKINQGIQVLMLTATSKSTILDKLYEYDILGYIKKEHPLDKHISTKDNLNKLAYLVDMGLEKSYLKEIWCIQNSILKLDLSNEIKFEVTSVFEILDSGMDKRYTYAMLSIFQSLEEINNIYINDKTGRWIDNNREIEVKRYTKPKILEILYKRLELNDFNNDIDDIAKMRKDAIHPPQKSIYKKPTKENILTWFKMLETILEKVSNDKPNN</sequence>
<evidence type="ECO:0000259" key="1">
    <source>
        <dbReference type="Pfam" id="PF22563"/>
    </source>
</evidence>
<proteinExistence type="predicted"/>
<feature type="domain" description="Inactive Receiver" evidence="1">
    <location>
        <begin position="16"/>
        <end position="115"/>
    </location>
</feature>
<dbReference type="Gene3D" id="3.40.50.2300">
    <property type="match status" value="1"/>
</dbReference>
<protein>
    <recommendedName>
        <fullName evidence="1">Inactive Receiver domain-containing protein</fullName>
    </recommendedName>
</protein>
<dbReference type="InterPro" id="IPR011006">
    <property type="entry name" value="CheY-like_superfamily"/>
</dbReference>
<reference evidence="2" key="1">
    <citation type="submission" date="2016-10" db="EMBL/GenBank/DDBJ databases">
        <authorList>
            <person name="de Groot N.N."/>
        </authorList>
    </citation>
    <scope>NUCLEOTIDE SEQUENCE</scope>
</reference>
<organism evidence="2">
    <name type="scientific">hydrothermal vent metagenome</name>
    <dbReference type="NCBI Taxonomy" id="652676"/>
    <lineage>
        <taxon>unclassified sequences</taxon>
        <taxon>metagenomes</taxon>
        <taxon>ecological metagenomes</taxon>
    </lineage>
</organism>